<name>A0A518G033_9BACT</name>
<dbReference type="PRINTS" id="PR00691">
    <property type="entry name" value="ADHESINB"/>
</dbReference>
<accession>A0A518G033</accession>
<dbReference type="PROSITE" id="PS51257">
    <property type="entry name" value="PROKAR_LIPOPROTEIN"/>
    <property type="match status" value="1"/>
</dbReference>
<dbReference type="GO" id="GO:0030001">
    <property type="term" value="P:metal ion transport"/>
    <property type="evidence" value="ECO:0007669"/>
    <property type="project" value="InterPro"/>
</dbReference>
<evidence type="ECO:0000313" key="7">
    <source>
        <dbReference type="EMBL" id="QDV21959.1"/>
    </source>
</evidence>
<dbReference type="GO" id="GO:0030313">
    <property type="term" value="C:cell envelope"/>
    <property type="evidence" value="ECO:0007669"/>
    <property type="project" value="UniProtKB-SubCell"/>
</dbReference>
<dbReference type="InterPro" id="IPR006128">
    <property type="entry name" value="Lipoprotein_PsaA-like"/>
</dbReference>
<dbReference type="KEGG" id="ahel:Q31a_02380"/>
<dbReference type="GO" id="GO:0007155">
    <property type="term" value="P:cell adhesion"/>
    <property type="evidence" value="ECO:0007669"/>
    <property type="project" value="InterPro"/>
</dbReference>
<evidence type="ECO:0000256" key="2">
    <source>
        <dbReference type="ARBA" id="ARBA00011028"/>
    </source>
</evidence>
<organism evidence="7 8">
    <name type="scientific">Aureliella helgolandensis</name>
    <dbReference type="NCBI Taxonomy" id="2527968"/>
    <lineage>
        <taxon>Bacteria</taxon>
        <taxon>Pseudomonadati</taxon>
        <taxon>Planctomycetota</taxon>
        <taxon>Planctomycetia</taxon>
        <taxon>Pirellulales</taxon>
        <taxon>Pirellulaceae</taxon>
        <taxon>Aureliella</taxon>
    </lineage>
</organism>
<proteinExistence type="inferred from homology"/>
<sequence length="335" mass="36191">MKNSGSNVKTVLLLLSLCLVWGGVGCTEPKAPAVAQVFQGTHPIQVTVTVGMVADLVRAIGGDHVQVQQLMGATVDPHLYKPTRDDTAALLGADIIFYNGLMLEGKMAETLKNFSHRRRTVPVAEVLDLHEDGQAAAEAHPDPHVWMNVAMWSQVAQGIGDELARFDPQHQADYQTASKKLRTQLQALHQYGVEAMQGVPEGHRVLVTSHDAFRYFGEAYGVEVQAVQGISTESEAGLSRINELVDMLVARKITSVFIESSVPKESIEALLRGAASRQHQVEIAGSLYSDAMGPEGTYEGTYIGMMDHNLSTIARALGSAQVPDNGFQGYAADVE</sequence>
<dbReference type="AlphaFoldDB" id="A0A518G033"/>
<dbReference type="RefSeq" id="WP_145072747.1">
    <property type="nucleotide sequence ID" value="NZ_CP036298.1"/>
</dbReference>
<dbReference type="SUPFAM" id="SSF53807">
    <property type="entry name" value="Helical backbone' metal receptor"/>
    <property type="match status" value="1"/>
</dbReference>
<protein>
    <submittedName>
        <fullName evidence="7">Periplasmic zinc-binding protein TroA</fullName>
    </submittedName>
</protein>
<dbReference type="PRINTS" id="PR00690">
    <property type="entry name" value="ADHESNFAMILY"/>
</dbReference>
<evidence type="ECO:0000256" key="1">
    <source>
        <dbReference type="ARBA" id="ARBA00004196"/>
    </source>
</evidence>
<dbReference type="Proteomes" id="UP000318017">
    <property type="component" value="Chromosome"/>
</dbReference>
<dbReference type="InterPro" id="IPR006129">
    <property type="entry name" value="AdhesinB"/>
</dbReference>
<comment type="similarity">
    <text evidence="2 6">Belongs to the bacterial solute-binding protein 9 family.</text>
</comment>
<keyword evidence="3 6" id="KW-0813">Transport</keyword>
<dbReference type="InterPro" id="IPR006127">
    <property type="entry name" value="ZnuA-like"/>
</dbReference>
<keyword evidence="5" id="KW-0732">Signal</keyword>
<reference evidence="7 8" key="1">
    <citation type="submission" date="2019-02" db="EMBL/GenBank/DDBJ databases">
        <title>Deep-cultivation of Planctomycetes and their phenomic and genomic characterization uncovers novel biology.</title>
        <authorList>
            <person name="Wiegand S."/>
            <person name="Jogler M."/>
            <person name="Boedeker C."/>
            <person name="Pinto D."/>
            <person name="Vollmers J."/>
            <person name="Rivas-Marin E."/>
            <person name="Kohn T."/>
            <person name="Peeters S.H."/>
            <person name="Heuer A."/>
            <person name="Rast P."/>
            <person name="Oberbeckmann S."/>
            <person name="Bunk B."/>
            <person name="Jeske O."/>
            <person name="Meyerdierks A."/>
            <person name="Storesund J.E."/>
            <person name="Kallscheuer N."/>
            <person name="Luecker S."/>
            <person name="Lage O.M."/>
            <person name="Pohl T."/>
            <person name="Merkel B.J."/>
            <person name="Hornburger P."/>
            <person name="Mueller R.-W."/>
            <person name="Bruemmer F."/>
            <person name="Labrenz M."/>
            <person name="Spormann A.M."/>
            <person name="Op den Camp H."/>
            <person name="Overmann J."/>
            <person name="Amann R."/>
            <person name="Jetten M.S.M."/>
            <person name="Mascher T."/>
            <person name="Medema M.H."/>
            <person name="Devos D.P."/>
            <person name="Kaster A.-K."/>
            <person name="Ovreas L."/>
            <person name="Rohde M."/>
            <person name="Galperin M.Y."/>
            <person name="Jogler C."/>
        </authorList>
    </citation>
    <scope>NUCLEOTIDE SEQUENCE [LARGE SCALE GENOMIC DNA]</scope>
    <source>
        <strain evidence="7 8">Q31a</strain>
    </source>
</reference>
<evidence type="ECO:0000313" key="8">
    <source>
        <dbReference type="Proteomes" id="UP000318017"/>
    </source>
</evidence>
<dbReference type="OrthoDB" id="9793396at2"/>
<dbReference type="GO" id="GO:0046872">
    <property type="term" value="F:metal ion binding"/>
    <property type="evidence" value="ECO:0007669"/>
    <property type="project" value="UniProtKB-KW"/>
</dbReference>
<dbReference type="InterPro" id="IPR050492">
    <property type="entry name" value="Bact_metal-bind_prot9"/>
</dbReference>
<dbReference type="Pfam" id="PF01297">
    <property type="entry name" value="ZnuA"/>
    <property type="match status" value="1"/>
</dbReference>
<evidence type="ECO:0000256" key="3">
    <source>
        <dbReference type="ARBA" id="ARBA00022448"/>
    </source>
</evidence>
<evidence type="ECO:0000256" key="4">
    <source>
        <dbReference type="ARBA" id="ARBA00022723"/>
    </source>
</evidence>
<dbReference type="PANTHER" id="PTHR42953">
    <property type="entry name" value="HIGH-AFFINITY ZINC UPTAKE SYSTEM PROTEIN ZNUA-RELATED"/>
    <property type="match status" value="1"/>
</dbReference>
<keyword evidence="8" id="KW-1185">Reference proteome</keyword>
<comment type="subcellular location">
    <subcellularLocation>
        <location evidence="1">Cell envelope</location>
    </subcellularLocation>
</comment>
<evidence type="ECO:0000256" key="6">
    <source>
        <dbReference type="RuleBase" id="RU003512"/>
    </source>
</evidence>
<dbReference type="EMBL" id="CP036298">
    <property type="protein sequence ID" value="QDV21959.1"/>
    <property type="molecule type" value="Genomic_DNA"/>
</dbReference>
<dbReference type="Gene3D" id="3.40.50.1980">
    <property type="entry name" value="Nitrogenase molybdenum iron protein domain"/>
    <property type="match status" value="2"/>
</dbReference>
<gene>
    <name evidence="7" type="primary">troA</name>
    <name evidence="7" type="ORF">Q31a_02380</name>
</gene>
<keyword evidence="4" id="KW-0479">Metal-binding</keyword>
<dbReference type="PANTHER" id="PTHR42953:SF1">
    <property type="entry name" value="METAL-BINDING PROTEIN HI_0362-RELATED"/>
    <property type="match status" value="1"/>
</dbReference>
<evidence type="ECO:0000256" key="5">
    <source>
        <dbReference type="ARBA" id="ARBA00022729"/>
    </source>
</evidence>